<accession>A0ACC6TXH8</accession>
<proteinExistence type="predicted"/>
<evidence type="ECO:0000313" key="1">
    <source>
        <dbReference type="EMBL" id="MEX3932085.1"/>
    </source>
</evidence>
<reference evidence="1" key="1">
    <citation type="submission" date="2024-07" db="EMBL/GenBank/DDBJ databases">
        <title>A survey of Mimosa microsymbionts across Brazilian biomes reveals a high diversity of Paraburkholderia nodulating endemic species, but also that Cupriavidus is common as a symbiont of widespread species.</title>
        <authorList>
            <person name="Rouws L."/>
            <person name="Barauna A."/>
            <person name="Beukes C."/>
            <person name="Rouws J.R.C."/>
            <person name="De Faria S.M."/>
            <person name="Gross E."/>
            <person name="Bueno Dos Reis Junior F."/>
            <person name="Simon M.F."/>
            <person name="Maluk M."/>
            <person name="Odee D.W."/>
            <person name="Kenicer G."/>
            <person name="Young J.P.W."/>
            <person name="Reis V.M."/>
            <person name="Zilli J."/>
            <person name="James E.K."/>
        </authorList>
    </citation>
    <scope>NUCLEOTIDE SEQUENCE</scope>
    <source>
        <strain evidence="1">EG181B</strain>
    </source>
</reference>
<sequence length="228" mass="25464">MSIDSQIAAARAAIAGHDGVIRGRRKPRMGKPGGRGSLFFSVKNRGFIPVRSRLQRLYCFLLEEDPEIVLYRTDAIEIRTGNQIQIPTFLVWKTNGVVSIREIVSTRSLASPNVARKFKALSVAASSLDIPFEGISEKEIRSRVDLDLMISTYNRGGKRYGREVVGEYVLEFSKLIPQTEFTVGRFRSLLTENSLPCGYLEAAIFHRLISLRGSAGLDADTMLEVRRA</sequence>
<dbReference type="Proteomes" id="UP001558850">
    <property type="component" value="Unassembled WGS sequence"/>
</dbReference>
<evidence type="ECO:0000313" key="2">
    <source>
        <dbReference type="Proteomes" id="UP001558850"/>
    </source>
</evidence>
<dbReference type="EMBL" id="JBFRCH010000004">
    <property type="protein sequence ID" value="MEX3932085.1"/>
    <property type="molecule type" value="Genomic_DNA"/>
</dbReference>
<gene>
    <name evidence="1" type="ORF">AB4Y32_09790</name>
</gene>
<protein>
    <submittedName>
        <fullName evidence="1">Uncharacterized protein</fullName>
    </submittedName>
</protein>
<comment type="caution">
    <text evidence="1">The sequence shown here is derived from an EMBL/GenBank/DDBJ whole genome shotgun (WGS) entry which is preliminary data.</text>
</comment>
<organism evidence="1 2">
    <name type="scientific">Paraburkholderia phymatum</name>
    <dbReference type="NCBI Taxonomy" id="148447"/>
    <lineage>
        <taxon>Bacteria</taxon>
        <taxon>Pseudomonadati</taxon>
        <taxon>Pseudomonadota</taxon>
        <taxon>Betaproteobacteria</taxon>
        <taxon>Burkholderiales</taxon>
        <taxon>Burkholderiaceae</taxon>
        <taxon>Paraburkholderia</taxon>
    </lineage>
</organism>
<name>A0ACC6TXH8_9BURK</name>
<keyword evidence="2" id="KW-1185">Reference proteome</keyword>